<proteinExistence type="predicted"/>
<dbReference type="AlphaFoldDB" id="A0A381T0U5"/>
<organism evidence="1">
    <name type="scientific">marine metagenome</name>
    <dbReference type="NCBI Taxonomy" id="408172"/>
    <lineage>
        <taxon>unclassified sequences</taxon>
        <taxon>metagenomes</taxon>
        <taxon>ecological metagenomes</taxon>
    </lineage>
</organism>
<sequence>MGSLLQCDRTHFFYTGLRATISNVISGGSSQTSMDIIRERLKEKRKNLTKKQSSELSHA</sequence>
<protein>
    <submittedName>
        <fullName evidence="1">Uncharacterized protein</fullName>
    </submittedName>
</protein>
<gene>
    <name evidence="1" type="ORF">METZ01_LOCUS60117</name>
</gene>
<feature type="non-terminal residue" evidence="1">
    <location>
        <position position="59"/>
    </location>
</feature>
<accession>A0A381T0U5</accession>
<name>A0A381T0U5_9ZZZZ</name>
<evidence type="ECO:0000313" key="1">
    <source>
        <dbReference type="EMBL" id="SVA07263.1"/>
    </source>
</evidence>
<dbReference type="EMBL" id="UINC01003544">
    <property type="protein sequence ID" value="SVA07263.1"/>
    <property type="molecule type" value="Genomic_DNA"/>
</dbReference>
<reference evidence="1" key="1">
    <citation type="submission" date="2018-05" db="EMBL/GenBank/DDBJ databases">
        <authorList>
            <person name="Lanie J.A."/>
            <person name="Ng W.-L."/>
            <person name="Kazmierczak K.M."/>
            <person name="Andrzejewski T.M."/>
            <person name="Davidsen T.M."/>
            <person name="Wayne K.J."/>
            <person name="Tettelin H."/>
            <person name="Glass J.I."/>
            <person name="Rusch D."/>
            <person name="Podicherti R."/>
            <person name="Tsui H.-C.T."/>
            <person name="Winkler M.E."/>
        </authorList>
    </citation>
    <scope>NUCLEOTIDE SEQUENCE</scope>
</reference>